<name>A0A6H9YND9_9ACTN</name>
<proteinExistence type="predicted"/>
<dbReference type="Proteomes" id="UP000468735">
    <property type="component" value="Unassembled WGS sequence"/>
</dbReference>
<dbReference type="InterPro" id="IPR012334">
    <property type="entry name" value="Pectin_lyas_fold"/>
</dbReference>
<dbReference type="RefSeq" id="WP_151565660.1">
    <property type="nucleotide sequence ID" value="NZ_WBMT01000017.1"/>
</dbReference>
<feature type="domain" description="Right handed beta helix" evidence="1">
    <location>
        <begin position="153"/>
        <end position="321"/>
    </location>
</feature>
<dbReference type="PROSITE" id="PS51318">
    <property type="entry name" value="TAT"/>
    <property type="match status" value="1"/>
</dbReference>
<keyword evidence="3" id="KW-1185">Reference proteome</keyword>
<evidence type="ECO:0000259" key="1">
    <source>
        <dbReference type="Pfam" id="PF13229"/>
    </source>
</evidence>
<dbReference type="AlphaFoldDB" id="A0A6H9YND9"/>
<dbReference type="EMBL" id="WBMT01000017">
    <property type="protein sequence ID" value="KAB2344032.1"/>
    <property type="molecule type" value="Genomic_DNA"/>
</dbReference>
<protein>
    <recommendedName>
        <fullName evidence="1">Right handed beta helix domain-containing protein</fullName>
    </recommendedName>
</protein>
<accession>A0A6H9YND9</accession>
<dbReference type="InterPro" id="IPR011050">
    <property type="entry name" value="Pectin_lyase_fold/virulence"/>
</dbReference>
<gene>
    <name evidence="2" type="ORF">F8566_32385</name>
</gene>
<organism evidence="2 3">
    <name type="scientific">Actinomadura rudentiformis</name>
    <dbReference type="NCBI Taxonomy" id="359158"/>
    <lineage>
        <taxon>Bacteria</taxon>
        <taxon>Bacillati</taxon>
        <taxon>Actinomycetota</taxon>
        <taxon>Actinomycetes</taxon>
        <taxon>Streptosporangiales</taxon>
        <taxon>Thermomonosporaceae</taxon>
        <taxon>Actinomadura</taxon>
    </lineage>
</organism>
<dbReference type="InterPro" id="IPR006311">
    <property type="entry name" value="TAT_signal"/>
</dbReference>
<dbReference type="InterPro" id="IPR039448">
    <property type="entry name" value="Beta_helix"/>
</dbReference>
<reference evidence="2 3" key="1">
    <citation type="submission" date="2019-09" db="EMBL/GenBank/DDBJ databases">
        <title>Actinomadura physcomitrii sp. nov., a novel actinomycete isolated from moss [Physcomitrium sphaericum (Ludw) Fuernr].</title>
        <authorList>
            <person name="Zhuang X."/>
            <person name="Liu C."/>
        </authorList>
    </citation>
    <scope>NUCLEOTIDE SEQUENCE [LARGE SCALE GENOMIC DNA]</scope>
    <source>
        <strain evidence="2 3">HMC1</strain>
    </source>
</reference>
<dbReference type="SUPFAM" id="SSF51126">
    <property type="entry name" value="Pectin lyase-like"/>
    <property type="match status" value="1"/>
</dbReference>
<evidence type="ECO:0000313" key="2">
    <source>
        <dbReference type="EMBL" id="KAB2344032.1"/>
    </source>
</evidence>
<dbReference type="Gene3D" id="2.160.20.10">
    <property type="entry name" value="Single-stranded right-handed beta-helix, Pectin lyase-like"/>
    <property type="match status" value="1"/>
</dbReference>
<evidence type="ECO:0000313" key="3">
    <source>
        <dbReference type="Proteomes" id="UP000468735"/>
    </source>
</evidence>
<dbReference type="OrthoDB" id="5173422at2"/>
<sequence length="367" mass="39144">MEERWYQRRSVLGGAAIAAAGVTAGAMADEGFSRGGDRPGAVRPGDGPWTYVPPGGSIQDAIEGGAKAVLLGVGEYRMTQPIVPTGGCTIRGVGQQTRLLATSRMPTMIAIGNGRSVDGVMIGDLVLDCADRAAIGIDLDISGTDRFYKGEPDSVCRLDNMSIHQPVLDGVAYRGRDTQACVTSRVRVRQAGRYGFRVEAPDNWWIACEATTRRQTGSSAGFYVGAAIPGSNGIGGTNNFFEACKAWYCRDYGWHIKSSRNKFIGCEAQDIRSHGWFIESDRNVFTGCVADTAGMRDVGGTAGTADGFHVVQGDQTSLVGCQAFDRRVGGEPPQQRYGFNVPATMADEGRVSGHTGWDNVAGLLNKR</sequence>
<comment type="caution">
    <text evidence="2">The sequence shown here is derived from an EMBL/GenBank/DDBJ whole genome shotgun (WGS) entry which is preliminary data.</text>
</comment>
<dbReference type="Pfam" id="PF13229">
    <property type="entry name" value="Beta_helix"/>
    <property type="match status" value="1"/>
</dbReference>